<keyword evidence="1" id="KW-0472">Membrane</keyword>
<dbReference type="RefSeq" id="WP_190250249.1">
    <property type="nucleotide sequence ID" value="NZ_BMPI01000011.1"/>
</dbReference>
<gene>
    <name evidence="2" type="ORF">GCM10007977_028410</name>
</gene>
<sequence>MTDLSELLEDLAQAPAPPSRLRPRDLYTRGRRRHRRLTAATLTAAGAAMIMLTAGVVFATLDGGAGPRPPEPPAEQPVQWRTGSVFAAAASDAGHLYAVVLDCPDSLTEPAWLDCNQDLVRSDDAGRTWQVRSRGLGSFESTDLTPLTDDILVVRAQKVASPGILPQSGVYVSIDGGRTWKAVERQSTPTPSVPADGWLEPSYLQAGVGVDVGVGDPRLGRSAPLANPPALAYRSSLRTATGGLWISGEDPATRLPAVAVSDDAGRTWSTRVLTDVAAPGDSSYSTRLASLDGRTGYAVSMTGMGLDGGGRAWVHRTTDGGHSWQRVDPGGTAPWSYGGGSSFVTPDGAHVIADLGRDGKVTFRISRDGGAHYTPVTLDGLPAEGIYGAGTPVQALPGGGYLAYAPGDAVYVSTDGLHWRRIVPDVP</sequence>
<feature type="transmembrane region" description="Helical" evidence="1">
    <location>
        <begin position="37"/>
        <end position="61"/>
    </location>
</feature>
<dbReference type="EMBL" id="BMPI01000011">
    <property type="protein sequence ID" value="GGM25549.1"/>
    <property type="molecule type" value="Genomic_DNA"/>
</dbReference>
<comment type="caution">
    <text evidence="2">The sequence shown here is derived from an EMBL/GenBank/DDBJ whole genome shotgun (WGS) entry which is preliminary data.</text>
</comment>
<evidence type="ECO:0000256" key="1">
    <source>
        <dbReference type="SAM" id="Phobius"/>
    </source>
</evidence>
<protein>
    <recommendedName>
        <fullName evidence="4">Exo-alpha-sialidase</fullName>
    </recommendedName>
</protein>
<proteinExistence type="predicted"/>
<evidence type="ECO:0000313" key="3">
    <source>
        <dbReference type="Proteomes" id="UP000642070"/>
    </source>
</evidence>
<reference evidence="2" key="2">
    <citation type="submission" date="2020-09" db="EMBL/GenBank/DDBJ databases">
        <authorList>
            <person name="Sun Q."/>
            <person name="Ohkuma M."/>
        </authorList>
    </citation>
    <scope>NUCLEOTIDE SEQUENCE</scope>
    <source>
        <strain evidence="2">JCM 19831</strain>
    </source>
</reference>
<evidence type="ECO:0000313" key="2">
    <source>
        <dbReference type="EMBL" id="GGM25549.1"/>
    </source>
</evidence>
<dbReference type="Gene3D" id="2.130.10.10">
    <property type="entry name" value="YVTN repeat-like/Quinoprotein amine dehydrogenase"/>
    <property type="match status" value="2"/>
</dbReference>
<accession>A0A917TKM8</accession>
<reference evidence="2" key="1">
    <citation type="journal article" date="2014" name="Int. J. Syst. Evol. Microbiol.">
        <title>Complete genome sequence of Corynebacterium casei LMG S-19264T (=DSM 44701T), isolated from a smear-ripened cheese.</title>
        <authorList>
            <consortium name="US DOE Joint Genome Institute (JGI-PGF)"/>
            <person name="Walter F."/>
            <person name="Albersmeier A."/>
            <person name="Kalinowski J."/>
            <person name="Ruckert C."/>
        </authorList>
    </citation>
    <scope>NUCLEOTIDE SEQUENCE</scope>
    <source>
        <strain evidence="2">JCM 19831</strain>
    </source>
</reference>
<dbReference type="InterPro" id="IPR015943">
    <property type="entry name" value="WD40/YVTN_repeat-like_dom_sf"/>
</dbReference>
<evidence type="ECO:0008006" key="4">
    <source>
        <dbReference type="Google" id="ProtNLM"/>
    </source>
</evidence>
<dbReference type="AlphaFoldDB" id="A0A917TKM8"/>
<dbReference type="CDD" id="cd15482">
    <property type="entry name" value="Sialidase_non-viral"/>
    <property type="match status" value="1"/>
</dbReference>
<organism evidence="2 3">
    <name type="scientific">Dactylosporangium sucinum</name>
    <dbReference type="NCBI Taxonomy" id="1424081"/>
    <lineage>
        <taxon>Bacteria</taxon>
        <taxon>Bacillati</taxon>
        <taxon>Actinomycetota</taxon>
        <taxon>Actinomycetes</taxon>
        <taxon>Micromonosporales</taxon>
        <taxon>Micromonosporaceae</taxon>
        <taxon>Dactylosporangium</taxon>
    </lineage>
</organism>
<dbReference type="SUPFAM" id="SSF110296">
    <property type="entry name" value="Oligoxyloglucan reducing end-specific cellobiohydrolase"/>
    <property type="match status" value="1"/>
</dbReference>
<keyword evidence="3" id="KW-1185">Reference proteome</keyword>
<keyword evidence="1" id="KW-0812">Transmembrane</keyword>
<keyword evidence="1" id="KW-1133">Transmembrane helix</keyword>
<name>A0A917TKM8_9ACTN</name>
<dbReference type="Proteomes" id="UP000642070">
    <property type="component" value="Unassembled WGS sequence"/>
</dbReference>